<feature type="transmembrane region" description="Helical" evidence="6">
    <location>
        <begin position="391"/>
        <end position="412"/>
    </location>
</feature>
<feature type="transmembrane region" description="Helical" evidence="6">
    <location>
        <begin position="270"/>
        <end position="299"/>
    </location>
</feature>
<keyword evidence="2 6" id="KW-0812">Transmembrane</keyword>
<feature type="compositionally biased region" description="Basic and acidic residues" evidence="5">
    <location>
        <begin position="953"/>
        <end position="971"/>
    </location>
</feature>
<evidence type="ECO:0000313" key="8">
    <source>
        <dbReference type="EnsemblMetazoa" id="XP_050504871.1"/>
    </source>
</evidence>
<feature type="compositionally biased region" description="Polar residues" evidence="5">
    <location>
        <begin position="833"/>
        <end position="843"/>
    </location>
</feature>
<organism evidence="8 9">
    <name type="scientific">Diabrotica virgifera virgifera</name>
    <name type="common">western corn rootworm</name>
    <dbReference type="NCBI Taxonomy" id="50390"/>
    <lineage>
        <taxon>Eukaryota</taxon>
        <taxon>Metazoa</taxon>
        <taxon>Ecdysozoa</taxon>
        <taxon>Arthropoda</taxon>
        <taxon>Hexapoda</taxon>
        <taxon>Insecta</taxon>
        <taxon>Pterygota</taxon>
        <taxon>Neoptera</taxon>
        <taxon>Endopterygota</taxon>
        <taxon>Coleoptera</taxon>
        <taxon>Polyphaga</taxon>
        <taxon>Cucujiformia</taxon>
        <taxon>Chrysomeloidea</taxon>
        <taxon>Chrysomelidae</taxon>
        <taxon>Galerucinae</taxon>
        <taxon>Diabroticina</taxon>
        <taxon>Diabroticites</taxon>
        <taxon>Diabrotica</taxon>
    </lineage>
</organism>
<dbReference type="RefSeq" id="XP_050504871.1">
    <property type="nucleotide sequence ID" value="XM_050648914.1"/>
</dbReference>
<feature type="transmembrane region" description="Helical" evidence="6">
    <location>
        <begin position="183"/>
        <end position="204"/>
    </location>
</feature>
<feature type="compositionally biased region" description="Basic and acidic residues" evidence="5">
    <location>
        <begin position="897"/>
        <end position="918"/>
    </location>
</feature>
<proteinExistence type="predicted"/>
<feature type="transmembrane region" description="Helical" evidence="6">
    <location>
        <begin position="508"/>
        <end position="529"/>
    </location>
</feature>
<dbReference type="Pfam" id="PF13520">
    <property type="entry name" value="AA_permease_2"/>
    <property type="match status" value="1"/>
</dbReference>
<feature type="transmembrane region" description="Helical" evidence="6">
    <location>
        <begin position="33"/>
        <end position="55"/>
    </location>
</feature>
<evidence type="ECO:0000256" key="6">
    <source>
        <dbReference type="SAM" id="Phobius"/>
    </source>
</evidence>
<dbReference type="GeneID" id="114343386"/>
<comment type="subcellular location">
    <subcellularLocation>
        <location evidence="1">Membrane</location>
        <topology evidence="1">Multi-pass membrane protein</topology>
    </subcellularLocation>
</comment>
<feature type="region of interest" description="Disordered" evidence="5">
    <location>
        <begin position="1052"/>
        <end position="1079"/>
    </location>
</feature>
<feature type="compositionally biased region" description="Basic and acidic residues" evidence="5">
    <location>
        <begin position="817"/>
        <end position="832"/>
    </location>
</feature>
<keyword evidence="9" id="KW-1185">Reference proteome</keyword>
<keyword evidence="4 6" id="KW-0472">Membrane</keyword>
<reference evidence="8" key="1">
    <citation type="submission" date="2025-05" db="UniProtKB">
        <authorList>
            <consortium name="EnsemblMetazoa"/>
        </authorList>
    </citation>
    <scope>IDENTIFICATION</scope>
</reference>
<feature type="transmembrane region" description="Helical" evidence="6">
    <location>
        <begin position="61"/>
        <end position="80"/>
    </location>
</feature>
<evidence type="ECO:0000256" key="4">
    <source>
        <dbReference type="ARBA" id="ARBA00023136"/>
    </source>
</evidence>
<evidence type="ECO:0000313" key="9">
    <source>
        <dbReference type="Proteomes" id="UP001652700"/>
    </source>
</evidence>
<feature type="region of interest" description="Disordered" evidence="5">
    <location>
        <begin position="987"/>
        <end position="1021"/>
    </location>
</feature>
<feature type="transmembrane region" description="Helical" evidence="6">
    <location>
        <begin position="157"/>
        <end position="177"/>
    </location>
</feature>
<sequence>MSTIWKVLTRKKEIDTESVEETRLSRVLGTFDLTALGVGSTLGVGIYVLAGKVALTAGPSVILSFLIAAIASVFAGLCYAEFGARTPKTGSAYVYTYVCVGEFVAFVIGWNLILEYVIGSASVARGLCLYLDTLLNNTLENTFKEIAPINVSFMSEYFDFMAFGISIVLAIALAFGLKESSLVNNIFTSLNIGIVLFVIIAGSLKADFKNWNIQPSNTTNATNIGEGGFFPFGLEGTIAGAATCFYGFIGFDCIATTGEEVRNPRKAIPIAIIVSLGIVFLAYFGISTILTLMVPYYLQDARASIPYAFDQIGWGWAKWVVAVGGTCGLLASLFGAMFPLPRIIFAMASDGLVFKFLGKINPRFQTPVIGTILAGVLTGLMGALFDLAQLVNMMSIGTLMAYTVVAASVLLLRYTDEERRQYAPVRVNSDSDDNELSIFRYSDSDQLTPERTNTRYIAQFLNCGRHSQPTKKSQNIVAFNVFLYCVTCIFIGLSAIYLKNPISEGETWAIALASTAIGIACILIMSVATQPVSRQELSFKVPMVPLIPALSILTNIYLMLNLDSETWIRFAVWMAVGLPTYYFSIKSQNPEVTETKVKPNEPLANGTSNGGEHYYDNVAFVEELTANAETVPKKKKKAPVAPPVLEDKIEDKIIGELDEMLDKVAKDLEFDRKSSVGSVSVSMSREENVVADVHCDNVLNPAVPSPPDPKLERPTTLALTTNVNDDVESAEVQKNAVELRRSSSVDSPAPPDTPVSFKSAPVSSDDDPTASPEQISPTPTPPPSANVSPLPTPKLVTFTIPPPPPIPMPEIVQESKNITKQEAQEEEKENKHNSTLPRITSNDPEMPEIIPESKDITEQEALKDKEQKENKHKSTLPRINSNDIKRITLKSIAKKRVQIEDQNKADEPDDDNLKLGSERAKSFKEKLSNKLAEVPMTPFYIMPRKKQAAPKPPQEHKKNENVLEESINKDQAREKLGLFVTSRLSWLDPSKEGSPVTSAPPSPNVEIDLPSTPSAETHDVDEPIVEAVDKDYMAHQNRMKNVFRSLKVGELTKEPNTSERNFKSLDHREHKVDDKDKHKQAMSEIFKTIQLRRKASAAQQSKV</sequence>
<evidence type="ECO:0000256" key="3">
    <source>
        <dbReference type="ARBA" id="ARBA00022989"/>
    </source>
</evidence>
<protein>
    <recommendedName>
        <fullName evidence="7">Cationic amino acid transporter C-terminal domain-containing protein</fullName>
    </recommendedName>
</protein>
<evidence type="ECO:0000256" key="1">
    <source>
        <dbReference type="ARBA" id="ARBA00004141"/>
    </source>
</evidence>
<feature type="domain" description="Cationic amino acid transporter C-terminal" evidence="7">
    <location>
        <begin position="539"/>
        <end position="583"/>
    </location>
</feature>
<keyword evidence="3 6" id="KW-1133">Transmembrane helix</keyword>
<feature type="transmembrane region" description="Helical" evidence="6">
    <location>
        <begin position="366"/>
        <end position="385"/>
    </location>
</feature>
<feature type="compositionally biased region" description="Basic and acidic residues" evidence="5">
    <location>
        <begin position="851"/>
        <end position="869"/>
    </location>
</feature>
<dbReference type="PANTHER" id="PTHR43243">
    <property type="entry name" value="INNER MEMBRANE TRANSPORTER YGJI-RELATED"/>
    <property type="match status" value="1"/>
</dbReference>
<dbReference type="Proteomes" id="UP001652700">
    <property type="component" value="Unplaced"/>
</dbReference>
<feature type="transmembrane region" description="Helical" evidence="6">
    <location>
        <begin position="92"/>
        <end position="110"/>
    </location>
</feature>
<evidence type="ECO:0000256" key="2">
    <source>
        <dbReference type="ARBA" id="ARBA00022692"/>
    </source>
</evidence>
<dbReference type="InterPro" id="IPR002293">
    <property type="entry name" value="AA/rel_permease1"/>
</dbReference>
<dbReference type="Gene3D" id="1.20.1740.10">
    <property type="entry name" value="Amino acid/polyamine transporter I"/>
    <property type="match status" value="2"/>
</dbReference>
<dbReference type="Pfam" id="PF13906">
    <property type="entry name" value="AA_permease_C"/>
    <property type="match status" value="1"/>
</dbReference>
<feature type="transmembrane region" description="Helical" evidence="6">
    <location>
        <begin position="541"/>
        <end position="560"/>
    </location>
</feature>
<accession>A0ABM5K3V9</accession>
<name>A0ABM5K3V9_DIAVI</name>
<feature type="transmembrane region" description="Helical" evidence="6">
    <location>
        <begin position="476"/>
        <end position="496"/>
    </location>
</feature>
<feature type="region of interest" description="Disordered" evidence="5">
    <location>
        <begin position="733"/>
        <end position="882"/>
    </location>
</feature>
<evidence type="ECO:0000256" key="5">
    <source>
        <dbReference type="SAM" id="MobiDB-lite"/>
    </source>
</evidence>
<dbReference type="PANTHER" id="PTHR43243:SF105">
    <property type="entry name" value="CATIONIC AMINO ACID TRANSPORTER C-TERMINAL DOMAIN-CONTAINING PROTEIN"/>
    <property type="match status" value="1"/>
</dbReference>
<dbReference type="InterPro" id="IPR029485">
    <property type="entry name" value="CAT_C"/>
</dbReference>
<dbReference type="EnsemblMetazoa" id="XM_050648914.1">
    <property type="protein sequence ID" value="XP_050504871.1"/>
    <property type="gene ID" value="LOC114343386"/>
</dbReference>
<evidence type="ECO:0000259" key="7">
    <source>
        <dbReference type="Pfam" id="PF13906"/>
    </source>
</evidence>
<feature type="region of interest" description="Disordered" evidence="5">
    <location>
        <begin position="945"/>
        <end position="971"/>
    </location>
</feature>
<feature type="transmembrane region" description="Helical" evidence="6">
    <location>
        <begin position="319"/>
        <end position="345"/>
    </location>
</feature>
<feature type="region of interest" description="Disordered" evidence="5">
    <location>
        <begin position="894"/>
        <end position="918"/>
    </location>
</feature>